<keyword evidence="6" id="KW-1185">Reference proteome</keyword>
<dbReference type="CDD" id="cd00796">
    <property type="entry name" value="INT_Rci_Hp1_C"/>
    <property type="match status" value="1"/>
</dbReference>
<dbReference type="SUPFAM" id="SSF56349">
    <property type="entry name" value="DNA breaking-rejoining enzymes"/>
    <property type="match status" value="1"/>
</dbReference>
<dbReference type="PROSITE" id="PS51898">
    <property type="entry name" value="TYR_RECOMBINASE"/>
    <property type="match status" value="1"/>
</dbReference>
<proteinExistence type="inferred from homology"/>
<keyword evidence="2" id="KW-0238">DNA-binding</keyword>
<name>A0ABQ0MP44_9BACT</name>
<dbReference type="InterPro" id="IPR050090">
    <property type="entry name" value="Tyrosine_recombinase_XerCD"/>
</dbReference>
<comment type="caution">
    <text evidence="5">The sequence shown here is derived from an EMBL/GenBank/DDBJ whole genome shotgun (WGS) entry which is preliminary data.</text>
</comment>
<dbReference type="Pfam" id="PF00589">
    <property type="entry name" value="Phage_integrase"/>
    <property type="match status" value="1"/>
</dbReference>
<sequence length="355" mass="40099">MAYIQERTTQDGKSHFRVQVRLKGFPVQTATFDRKTDAKRWAQQTEAAIREGRHFKTTAAKKHTLADMIDQYIKQILPTKPKSKEVQEGQLNWWKAEIGAYSLCDVTPAMIGECRDKLLQGKTKKGTLRTPATGVRYLAALSHAFTVAVNEWGWLGDNPVRKVKKPVEPRGRVRFLSEEERPALLGACKASKNNSLYTIVVLALSSGMRYSEIMTLTWKDVDLTRRCVILQETKNGERRNVPIAGHALDLLKEHHKARKLDTPLLFPAADHKSPMDLRKSWKRALEKAGISDFRFHDLRHSAASYLAMNGATTVDIADVLGHKTLAMVKRYSHLSEQHTSKVVASMNEKIFGDQA</sequence>
<feature type="domain" description="Tyr recombinase" evidence="4">
    <location>
        <begin position="171"/>
        <end position="344"/>
    </location>
</feature>
<dbReference type="Gene3D" id="1.10.150.130">
    <property type="match status" value="1"/>
</dbReference>
<evidence type="ECO:0000259" key="4">
    <source>
        <dbReference type="PROSITE" id="PS51898"/>
    </source>
</evidence>
<dbReference type="Proteomes" id="UP000194153">
    <property type="component" value="Unassembled WGS sequence"/>
</dbReference>
<evidence type="ECO:0000313" key="5">
    <source>
        <dbReference type="EMBL" id="GAW68744.1"/>
    </source>
</evidence>
<dbReference type="PANTHER" id="PTHR30349">
    <property type="entry name" value="PHAGE INTEGRASE-RELATED"/>
    <property type="match status" value="1"/>
</dbReference>
<dbReference type="InterPro" id="IPR011010">
    <property type="entry name" value="DNA_brk_join_enz"/>
</dbReference>
<dbReference type="InterPro" id="IPR013762">
    <property type="entry name" value="Integrase-like_cat_sf"/>
</dbReference>
<organism evidence="5 6">
    <name type="scientific">Geoanaerobacter pelophilus</name>
    <dbReference type="NCBI Taxonomy" id="60036"/>
    <lineage>
        <taxon>Bacteria</taxon>
        <taxon>Pseudomonadati</taxon>
        <taxon>Thermodesulfobacteriota</taxon>
        <taxon>Desulfuromonadia</taxon>
        <taxon>Geobacterales</taxon>
        <taxon>Geobacteraceae</taxon>
        <taxon>Geoanaerobacter</taxon>
    </lineage>
</organism>
<protein>
    <submittedName>
        <fullName evidence="5">Integrase</fullName>
    </submittedName>
</protein>
<dbReference type="EMBL" id="BDQG01000001">
    <property type="protein sequence ID" value="GAW68744.1"/>
    <property type="molecule type" value="Genomic_DNA"/>
</dbReference>
<dbReference type="RefSeq" id="WP_085814887.1">
    <property type="nucleotide sequence ID" value="NZ_BDQG01000001.1"/>
</dbReference>
<keyword evidence="3" id="KW-0233">DNA recombination</keyword>
<comment type="similarity">
    <text evidence="1">Belongs to the 'phage' integrase family.</text>
</comment>
<accession>A0ABQ0MP44</accession>
<dbReference type="InterPro" id="IPR002104">
    <property type="entry name" value="Integrase_catalytic"/>
</dbReference>
<evidence type="ECO:0000313" key="6">
    <source>
        <dbReference type="Proteomes" id="UP000194153"/>
    </source>
</evidence>
<dbReference type="Gene3D" id="1.10.443.10">
    <property type="entry name" value="Intergrase catalytic core"/>
    <property type="match status" value="1"/>
</dbReference>
<dbReference type="PANTHER" id="PTHR30349:SF64">
    <property type="entry name" value="PROPHAGE INTEGRASE INTD-RELATED"/>
    <property type="match status" value="1"/>
</dbReference>
<gene>
    <name evidence="5" type="ORF">GPEL0_01f5219</name>
</gene>
<evidence type="ECO:0000256" key="3">
    <source>
        <dbReference type="ARBA" id="ARBA00023172"/>
    </source>
</evidence>
<dbReference type="InterPro" id="IPR010998">
    <property type="entry name" value="Integrase_recombinase_N"/>
</dbReference>
<evidence type="ECO:0000256" key="2">
    <source>
        <dbReference type="ARBA" id="ARBA00023125"/>
    </source>
</evidence>
<reference evidence="6" key="1">
    <citation type="submission" date="2017-05" db="EMBL/GenBank/DDBJ databases">
        <title>Draft genome sequence of Geobacter pelophilus, a iron(III)-reducing bacteria.</title>
        <authorList>
            <person name="Aoyagi T."/>
            <person name="Koike H."/>
            <person name="Morita T."/>
            <person name="Sato Y."/>
            <person name="Habe H."/>
            <person name="Hori T."/>
        </authorList>
    </citation>
    <scope>NUCLEOTIDE SEQUENCE [LARGE SCALE GENOMIC DNA]</scope>
    <source>
        <strain evidence="6">Drf2</strain>
    </source>
</reference>
<evidence type="ECO:0000256" key="1">
    <source>
        <dbReference type="ARBA" id="ARBA00008857"/>
    </source>
</evidence>